<name>A0A2C9LZS4_BIOGL</name>
<gene>
    <name evidence="2" type="primary">106060786</name>
</gene>
<accession>A0A2C9LZS4</accession>
<feature type="compositionally biased region" description="Basic residues" evidence="1">
    <location>
        <begin position="1"/>
        <end position="11"/>
    </location>
</feature>
<dbReference type="EnsemblMetazoa" id="BGLB036886-RA">
    <property type="protein sequence ID" value="BGLB036886-PA"/>
    <property type="gene ID" value="BGLB036886"/>
</dbReference>
<dbReference type="AlphaFoldDB" id="A0A2C9LZS4"/>
<proteinExistence type="predicted"/>
<dbReference type="VEuPathDB" id="VectorBase:BGLB036886"/>
<feature type="region of interest" description="Disordered" evidence="1">
    <location>
        <begin position="1"/>
        <end position="101"/>
    </location>
</feature>
<dbReference type="Proteomes" id="UP000076420">
    <property type="component" value="Unassembled WGS sequence"/>
</dbReference>
<protein>
    <submittedName>
        <fullName evidence="2">Uncharacterized protein</fullName>
    </submittedName>
</protein>
<sequence>MDKKSKDKKKKEKEPNLSASNTSNEAISPEAKEAQPKEKRKRTKRSLQRAMQVKEETSLESSSSEEQSAISDSSTSTNKAKHVTENKSDNSRGHNVKASPETKLLDISDSFILRSVRKPDGDALSLWENSVFPVQDNHILSGDILLPFRQQKIVLRKETIGSKTTVESMDQKHKNDEGLTHISKDDTDLDKNNCRIEKSFYL</sequence>
<reference evidence="2" key="1">
    <citation type="submission" date="2020-05" db="UniProtKB">
        <authorList>
            <consortium name="EnsemblMetazoa"/>
        </authorList>
    </citation>
    <scope>IDENTIFICATION</scope>
    <source>
        <strain evidence="2">BB02</strain>
    </source>
</reference>
<dbReference type="VEuPathDB" id="VectorBase:BGLAX_030146"/>
<feature type="compositionally biased region" description="Low complexity" evidence="1">
    <location>
        <begin position="59"/>
        <end position="77"/>
    </location>
</feature>
<feature type="compositionally biased region" description="Basic residues" evidence="1">
    <location>
        <begin position="38"/>
        <end position="47"/>
    </location>
</feature>
<evidence type="ECO:0000313" key="3">
    <source>
        <dbReference type="Proteomes" id="UP000076420"/>
    </source>
</evidence>
<evidence type="ECO:0000256" key="1">
    <source>
        <dbReference type="SAM" id="MobiDB-lite"/>
    </source>
</evidence>
<organism evidence="2 3">
    <name type="scientific">Biomphalaria glabrata</name>
    <name type="common">Bloodfluke planorb</name>
    <name type="synonym">Freshwater snail</name>
    <dbReference type="NCBI Taxonomy" id="6526"/>
    <lineage>
        <taxon>Eukaryota</taxon>
        <taxon>Metazoa</taxon>
        <taxon>Spiralia</taxon>
        <taxon>Lophotrochozoa</taxon>
        <taxon>Mollusca</taxon>
        <taxon>Gastropoda</taxon>
        <taxon>Heterobranchia</taxon>
        <taxon>Euthyneura</taxon>
        <taxon>Panpulmonata</taxon>
        <taxon>Hygrophila</taxon>
        <taxon>Lymnaeoidea</taxon>
        <taxon>Planorbidae</taxon>
        <taxon>Biomphalaria</taxon>
    </lineage>
</organism>
<feature type="compositionally biased region" description="Basic and acidic residues" evidence="1">
    <location>
        <begin position="82"/>
        <end position="92"/>
    </location>
</feature>
<evidence type="ECO:0000313" key="2">
    <source>
        <dbReference type="EnsemblMetazoa" id="BGLB036886-PA"/>
    </source>
</evidence>
<dbReference type="KEGG" id="bgt:106060786"/>
<feature type="compositionally biased region" description="Polar residues" evidence="1">
    <location>
        <begin position="17"/>
        <end position="26"/>
    </location>
</feature>